<sequence length="246" mass="28509">MHAAIKREKKFIDTFTTIDWKTIFVSSWRKNPYKVTLKDHTQFTDFKLVSGKLIKNQNRDENGDIVNWLHVKSFQYRYDTPNLLLYRYGFEEQFKQIKLRGQGKHPSVEELPLNPIYNKTLPITQQKSQMGKKLVILESIMLGMPASQAQIHRKIMHQSPELMTLSRRKQFDPQQDDPRLSGSPPDQGPGGGARTRDRRVPANLRADSLATMPPTPPCWHVSSPFYEFLTWDCQVYTSVLSFDVVA</sequence>
<organism evidence="2 3">
    <name type="scientific">Plakobranchus ocellatus</name>
    <dbReference type="NCBI Taxonomy" id="259542"/>
    <lineage>
        <taxon>Eukaryota</taxon>
        <taxon>Metazoa</taxon>
        <taxon>Spiralia</taxon>
        <taxon>Lophotrochozoa</taxon>
        <taxon>Mollusca</taxon>
        <taxon>Gastropoda</taxon>
        <taxon>Heterobranchia</taxon>
        <taxon>Euthyneura</taxon>
        <taxon>Panpulmonata</taxon>
        <taxon>Sacoglossa</taxon>
        <taxon>Placobranchoidea</taxon>
        <taxon>Plakobranchidae</taxon>
        <taxon>Plakobranchus</taxon>
    </lineage>
</organism>
<evidence type="ECO:0000313" key="2">
    <source>
        <dbReference type="EMBL" id="GFO07796.1"/>
    </source>
</evidence>
<dbReference type="Proteomes" id="UP000735302">
    <property type="component" value="Unassembled WGS sequence"/>
</dbReference>
<keyword evidence="3" id="KW-1185">Reference proteome</keyword>
<comment type="caution">
    <text evidence="2">The sequence shown here is derived from an EMBL/GenBank/DDBJ whole genome shotgun (WGS) entry which is preliminary data.</text>
</comment>
<reference evidence="2 3" key="1">
    <citation type="journal article" date="2021" name="Elife">
        <title>Chloroplast acquisition without the gene transfer in kleptoplastic sea slugs, Plakobranchus ocellatus.</title>
        <authorList>
            <person name="Maeda T."/>
            <person name="Takahashi S."/>
            <person name="Yoshida T."/>
            <person name="Shimamura S."/>
            <person name="Takaki Y."/>
            <person name="Nagai Y."/>
            <person name="Toyoda A."/>
            <person name="Suzuki Y."/>
            <person name="Arimoto A."/>
            <person name="Ishii H."/>
            <person name="Satoh N."/>
            <person name="Nishiyama T."/>
            <person name="Hasebe M."/>
            <person name="Maruyama T."/>
            <person name="Minagawa J."/>
            <person name="Obokata J."/>
            <person name="Shigenobu S."/>
        </authorList>
    </citation>
    <scope>NUCLEOTIDE SEQUENCE [LARGE SCALE GENOMIC DNA]</scope>
</reference>
<gene>
    <name evidence="2" type="ORF">PoB_003430100</name>
</gene>
<dbReference type="AlphaFoldDB" id="A0AAV4A9C4"/>
<evidence type="ECO:0000313" key="3">
    <source>
        <dbReference type="Proteomes" id="UP000735302"/>
    </source>
</evidence>
<dbReference type="EMBL" id="BLXT01003909">
    <property type="protein sequence ID" value="GFO07796.1"/>
    <property type="molecule type" value="Genomic_DNA"/>
</dbReference>
<feature type="region of interest" description="Disordered" evidence="1">
    <location>
        <begin position="168"/>
        <end position="200"/>
    </location>
</feature>
<accession>A0AAV4A9C4</accession>
<protein>
    <submittedName>
        <fullName evidence="2">Uncharacterized protein</fullName>
    </submittedName>
</protein>
<name>A0AAV4A9C4_9GAST</name>
<evidence type="ECO:0000256" key="1">
    <source>
        <dbReference type="SAM" id="MobiDB-lite"/>
    </source>
</evidence>
<proteinExistence type="predicted"/>